<dbReference type="InterPro" id="IPR045070">
    <property type="entry name" value="MATE_MepA-like"/>
</dbReference>
<protein>
    <recommendedName>
        <fullName evidence="5">Multidrug export protein MepA</fullName>
    </recommendedName>
    <alternativeName>
        <fullName evidence="14">Multidrug-efflux transporter</fullName>
    </alternativeName>
    <alternativeName>
        <fullName evidence="4">Probable multidrug resistance protein NorM</fullName>
    </alternativeName>
</protein>
<evidence type="ECO:0000256" key="6">
    <source>
        <dbReference type="ARBA" id="ARBA00022448"/>
    </source>
</evidence>
<keyword evidence="11" id="KW-0406">Ion transport</keyword>
<feature type="transmembrane region" description="Helical" evidence="15">
    <location>
        <begin position="170"/>
        <end position="189"/>
    </location>
</feature>
<dbReference type="InterPro" id="IPR050222">
    <property type="entry name" value="MATE_MdtK"/>
</dbReference>
<feature type="transmembrane region" description="Helical" evidence="15">
    <location>
        <begin position="56"/>
        <end position="79"/>
    </location>
</feature>
<dbReference type="NCBIfam" id="TIGR00797">
    <property type="entry name" value="matE"/>
    <property type="match status" value="1"/>
</dbReference>
<evidence type="ECO:0000256" key="1">
    <source>
        <dbReference type="ARBA" id="ARBA00003408"/>
    </source>
</evidence>
<reference evidence="16 17" key="1">
    <citation type="submission" date="2021-06" db="EMBL/GenBank/DDBJ databases">
        <authorList>
            <person name="Sun Q."/>
            <person name="Li D."/>
        </authorList>
    </citation>
    <scope>NUCLEOTIDE SEQUENCE [LARGE SCALE GENOMIC DNA]</scope>
    <source>
        <strain evidence="16 17">MSJ-11</strain>
    </source>
</reference>
<evidence type="ECO:0000256" key="2">
    <source>
        <dbReference type="ARBA" id="ARBA00004651"/>
    </source>
</evidence>
<feature type="transmembrane region" description="Helical" evidence="15">
    <location>
        <begin position="316"/>
        <end position="339"/>
    </location>
</feature>
<evidence type="ECO:0000313" key="16">
    <source>
        <dbReference type="EMBL" id="MBU5483141.1"/>
    </source>
</evidence>
<evidence type="ECO:0000256" key="9">
    <source>
        <dbReference type="ARBA" id="ARBA00022692"/>
    </source>
</evidence>
<dbReference type="InterPro" id="IPR002528">
    <property type="entry name" value="MATE_fam"/>
</dbReference>
<dbReference type="Pfam" id="PF01554">
    <property type="entry name" value="MatE"/>
    <property type="match status" value="2"/>
</dbReference>
<evidence type="ECO:0000256" key="10">
    <source>
        <dbReference type="ARBA" id="ARBA00022989"/>
    </source>
</evidence>
<keyword evidence="17" id="KW-1185">Reference proteome</keyword>
<name>A0ABS6ED68_9CLOT</name>
<evidence type="ECO:0000256" key="15">
    <source>
        <dbReference type="SAM" id="Phobius"/>
    </source>
</evidence>
<evidence type="ECO:0000256" key="3">
    <source>
        <dbReference type="ARBA" id="ARBA00008417"/>
    </source>
</evidence>
<accession>A0ABS6ED68</accession>
<feature type="transmembrane region" description="Helical" evidence="15">
    <location>
        <begin position="235"/>
        <end position="260"/>
    </location>
</feature>
<feature type="transmembrane region" description="Helical" evidence="15">
    <location>
        <begin position="195"/>
        <end position="215"/>
    </location>
</feature>
<feature type="transmembrane region" description="Helical" evidence="15">
    <location>
        <begin position="272"/>
        <end position="295"/>
    </location>
</feature>
<keyword evidence="13" id="KW-0046">Antibiotic resistance</keyword>
<evidence type="ECO:0000256" key="14">
    <source>
        <dbReference type="ARBA" id="ARBA00031636"/>
    </source>
</evidence>
<dbReference type="EMBL" id="JAHLQF010000001">
    <property type="protein sequence ID" value="MBU5483141.1"/>
    <property type="molecule type" value="Genomic_DNA"/>
</dbReference>
<keyword evidence="9 15" id="KW-0812">Transmembrane</keyword>
<evidence type="ECO:0000313" key="17">
    <source>
        <dbReference type="Proteomes" id="UP000726170"/>
    </source>
</evidence>
<proteinExistence type="inferred from homology"/>
<evidence type="ECO:0000256" key="11">
    <source>
        <dbReference type="ARBA" id="ARBA00023065"/>
    </source>
</evidence>
<dbReference type="PIRSF" id="PIRSF006603">
    <property type="entry name" value="DinF"/>
    <property type="match status" value="1"/>
</dbReference>
<dbReference type="InterPro" id="IPR048279">
    <property type="entry name" value="MdtK-like"/>
</dbReference>
<feature type="transmembrane region" description="Helical" evidence="15">
    <location>
        <begin position="137"/>
        <end position="158"/>
    </location>
</feature>
<dbReference type="PANTHER" id="PTHR43298:SF2">
    <property type="entry name" value="FMN_FAD EXPORTER YEEO-RELATED"/>
    <property type="match status" value="1"/>
</dbReference>
<comment type="subcellular location">
    <subcellularLocation>
        <location evidence="2">Cell membrane</location>
        <topology evidence="2">Multi-pass membrane protein</topology>
    </subcellularLocation>
</comment>
<dbReference type="CDD" id="cd13143">
    <property type="entry name" value="MATE_MepA_like"/>
    <property type="match status" value="1"/>
</dbReference>
<evidence type="ECO:0000256" key="5">
    <source>
        <dbReference type="ARBA" id="ARBA00022106"/>
    </source>
</evidence>
<feature type="transmembrane region" description="Helical" evidence="15">
    <location>
        <begin position="16"/>
        <end position="36"/>
    </location>
</feature>
<sequence>MNSSSSIFYEKSTNKLLLKFAVPSIISLLVGELYNMVDTLYVGRTIGPMAVGGLTVAFPIQRLIIALGLMVAVGVYTSVARHLGEKNEEEIKNSITNSISLIISIILALTFFIYIFRDKIILNLGASRSIFPYAKDYISIVIFGGIFQCLTVVYCHIMTALGDTRINLKATSLGAIANIIIDYILVVHFNMGVKGAAIATVVSQMGSFVYAYYYFNKKVRTRFNLKFQFTLEKAIVGSIVSVGFSTFIIEISDAIVAFILNNLLLTYGGEESVIIFGLVTRVSMFLFITLIGISSAMQPIAAFNFGREDYKKVKDVVISTIKIAVISSLICWVGMFIFSQNIMSLFVNESAILYDAAKIFRIVILVFPIVSVYYVAIYYYQAMGEAKSSFLLSIFRQIVVFIPLLLILMQMFGTLGAWIAYPLSDIISGLTGIFFVKRGLDIEDEDDTFDYEVNEA</sequence>
<comment type="similarity">
    <text evidence="3">Belongs to the multi antimicrobial extrusion (MATE) (TC 2.A.66.1) family. MepA subfamily.</text>
</comment>
<evidence type="ECO:0000256" key="13">
    <source>
        <dbReference type="ARBA" id="ARBA00023251"/>
    </source>
</evidence>
<evidence type="ECO:0000256" key="8">
    <source>
        <dbReference type="ARBA" id="ARBA00022475"/>
    </source>
</evidence>
<feature type="transmembrane region" description="Helical" evidence="15">
    <location>
        <begin position="392"/>
        <end position="412"/>
    </location>
</feature>
<evidence type="ECO:0000256" key="4">
    <source>
        <dbReference type="ARBA" id="ARBA00020268"/>
    </source>
</evidence>
<keyword evidence="6" id="KW-0813">Transport</keyword>
<dbReference type="Proteomes" id="UP000726170">
    <property type="component" value="Unassembled WGS sequence"/>
</dbReference>
<evidence type="ECO:0000256" key="7">
    <source>
        <dbReference type="ARBA" id="ARBA00022449"/>
    </source>
</evidence>
<gene>
    <name evidence="16" type="ORF">KQI86_02305</name>
</gene>
<keyword evidence="10 15" id="KW-1133">Transmembrane helix</keyword>
<feature type="transmembrane region" description="Helical" evidence="15">
    <location>
        <begin position="359"/>
        <end position="380"/>
    </location>
</feature>
<dbReference type="RefSeq" id="WP_216437543.1">
    <property type="nucleotide sequence ID" value="NZ_JAHLQF010000001.1"/>
</dbReference>
<keyword evidence="12 15" id="KW-0472">Membrane</keyword>
<keyword evidence="8" id="KW-1003">Cell membrane</keyword>
<comment type="function">
    <text evidence="1">Multidrug efflux pump.</text>
</comment>
<organism evidence="16 17">
    <name type="scientific">Clostridium mobile</name>
    <dbReference type="NCBI Taxonomy" id="2841512"/>
    <lineage>
        <taxon>Bacteria</taxon>
        <taxon>Bacillati</taxon>
        <taxon>Bacillota</taxon>
        <taxon>Clostridia</taxon>
        <taxon>Eubacteriales</taxon>
        <taxon>Clostridiaceae</taxon>
        <taxon>Clostridium</taxon>
    </lineage>
</organism>
<dbReference type="PANTHER" id="PTHR43298">
    <property type="entry name" value="MULTIDRUG RESISTANCE PROTEIN NORM-RELATED"/>
    <property type="match status" value="1"/>
</dbReference>
<comment type="caution">
    <text evidence="16">The sequence shown here is derived from an EMBL/GenBank/DDBJ whole genome shotgun (WGS) entry which is preliminary data.</text>
</comment>
<evidence type="ECO:0000256" key="12">
    <source>
        <dbReference type="ARBA" id="ARBA00023136"/>
    </source>
</evidence>
<feature type="transmembrane region" description="Helical" evidence="15">
    <location>
        <begin position="99"/>
        <end position="117"/>
    </location>
</feature>
<keyword evidence="7" id="KW-0050">Antiport</keyword>